<dbReference type="SMART" id="SM00899">
    <property type="entry name" value="FeoA"/>
    <property type="match status" value="1"/>
</dbReference>
<dbReference type="EMBL" id="FO818640">
    <property type="protein sequence ID" value="CDM97446.1"/>
    <property type="molecule type" value="Genomic_DNA"/>
</dbReference>
<evidence type="ECO:0000259" key="2">
    <source>
        <dbReference type="SMART" id="SM00899"/>
    </source>
</evidence>
<evidence type="ECO:0000313" key="3">
    <source>
        <dbReference type="EMBL" id="CDM97446.1"/>
    </source>
</evidence>
<keyword evidence="1" id="KW-0408">Iron</keyword>
<dbReference type="Proteomes" id="UP000032946">
    <property type="component" value="Chromosome"/>
</dbReference>
<sequence length="76" mass="8472">MISLVSLDLRVDAIVVEIKTQQDTILHKLFAMGVMPGVPLFLEQRFPSYVIKIGRSRVALDTETAKTIFVEVKASP</sequence>
<accession>A0A9P1KJE8</accession>
<dbReference type="InterPro" id="IPR007167">
    <property type="entry name" value="Fe-transptr_FeoA-like"/>
</dbReference>
<dbReference type="Pfam" id="PF04023">
    <property type="entry name" value="FeoA"/>
    <property type="match status" value="1"/>
</dbReference>
<dbReference type="GO" id="GO:0046914">
    <property type="term" value="F:transition metal ion binding"/>
    <property type="evidence" value="ECO:0007669"/>
    <property type="project" value="InterPro"/>
</dbReference>
<reference evidence="3 4" key="1">
    <citation type="submission" date="2014-02" db="EMBL/GenBank/DDBJ databases">
        <authorList>
            <person name="Genoscope - CEA"/>
        </authorList>
    </citation>
    <scope>NUCLEOTIDE SEQUENCE [LARGE SCALE GENOMIC DNA]</scope>
    <source>
        <strain evidence="3 4">PCC 8005</strain>
    </source>
</reference>
<dbReference type="Gene3D" id="2.30.30.90">
    <property type="match status" value="1"/>
</dbReference>
<dbReference type="SUPFAM" id="SSF50037">
    <property type="entry name" value="C-terminal domain of transcriptional repressors"/>
    <property type="match status" value="1"/>
</dbReference>
<feature type="domain" description="Ferrous iron transporter FeoA-like" evidence="2">
    <location>
        <begin position="2"/>
        <end position="72"/>
    </location>
</feature>
<gene>
    <name evidence="3" type="ORF">ARTHRO_60047</name>
</gene>
<dbReference type="InterPro" id="IPR038157">
    <property type="entry name" value="FeoA_core_dom"/>
</dbReference>
<keyword evidence="4" id="KW-1185">Reference proteome</keyword>
<name>A0A9P1KJE8_9CYAN</name>
<dbReference type="InterPro" id="IPR008988">
    <property type="entry name" value="Transcriptional_repressor_C"/>
</dbReference>
<organism evidence="3 4">
    <name type="scientific">Limnospira indica PCC 8005</name>
    <dbReference type="NCBI Taxonomy" id="376219"/>
    <lineage>
        <taxon>Bacteria</taxon>
        <taxon>Bacillati</taxon>
        <taxon>Cyanobacteriota</taxon>
        <taxon>Cyanophyceae</taxon>
        <taxon>Oscillatoriophycideae</taxon>
        <taxon>Oscillatoriales</taxon>
        <taxon>Sirenicapillariaceae</taxon>
        <taxon>Limnospira</taxon>
    </lineage>
</organism>
<dbReference type="AlphaFoldDB" id="A0A9P1KJE8"/>
<evidence type="ECO:0000256" key="1">
    <source>
        <dbReference type="ARBA" id="ARBA00023004"/>
    </source>
</evidence>
<proteinExistence type="predicted"/>
<dbReference type="RefSeq" id="WP_006623612.1">
    <property type="nucleotide sequence ID" value="NZ_FO818640.1"/>
</dbReference>
<evidence type="ECO:0000313" key="4">
    <source>
        <dbReference type="Proteomes" id="UP000032946"/>
    </source>
</evidence>
<protein>
    <submittedName>
        <fullName evidence="3">FeoA family protein</fullName>
    </submittedName>
</protein>